<accession>A0A811U8F4</accession>
<gene>
    <name evidence="1" type="ORF">CCAP1982_LOCUS3943</name>
</gene>
<feature type="non-terminal residue" evidence="1">
    <location>
        <position position="51"/>
    </location>
</feature>
<evidence type="ECO:0000313" key="1">
    <source>
        <dbReference type="EMBL" id="CAD6995224.1"/>
    </source>
</evidence>
<feature type="non-terminal residue" evidence="1">
    <location>
        <position position="1"/>
    </location>
</feature>
<sequence>HQHQHHHHHLNNVDIVCLSVILNTSTVNSTVPKLADAFNYGDRENENFHAG</sequence>
<comment type="caution">
    <text evidence="1">The sequence shown here is derived from an EMBL/GenBank/DDBJ whole genome shotgun (WGS) entry which is preliminary data.</text>
</comment>
<protein>
    <submittedName>
        <fullName evidence="1">(Mediterranean fruit fly) hypothetical protein</fullName>
    </submittedName>
</protein>
<organism evidence="1 2">
    <name type="scientific">Ceratitis capitata</name>
    <name type="common">Mediterranean fruit fly</name>
    <name type="synonym">Tephritis capitata</name>
    <dbReference type="NCBI Taxonomy" id="7213"/>
    <lineage>
        <taxon>Eukaryota</taxon>
        <taxon>Metazoa</taxon>
        <taxon>Ecdysozoa</taxon>
        <taxon>Arthropoda</taxon>
        <taxon>Hexapoda</taxon>
        <taxon>Insecta</taxon>
        <taxon>Pterygota</taxon>
        <taxon>Neoptera</taxon>
        <taxon>Endopterygota</taxon>
        <taxon>Diptera</taxon>
        <taxon>Brachycera</taxon>
        <taxon>Muscomorpha</taxon>
        <taxon>Tephritoidea</taxon>
        <taxon>Tephritidae</taxon>
        <taxon>Ceratitis</taxon>
        <taxon>Ceratitis</taxon>
    </lineage>
</organism>
<dbReference type="AlphaFoldDB" id="A0A811U8F4"/>
<keyword evidence="2" id="KW-1185">Reference proteome</keyword>
<dbReference type="Proteomes" id="UP000606786">
    <property type="component" value="Unassembled WGS sequence"/>
</dbReference>
<name>A0A811U8F4_CERCA</name>
<proteinExistence type="predicted"/>
<dbReference type="EMBL" id="CAJHJT010000001">
    <property type="protein sequence ID" value="CAD6995224.1"/>
    <property type="molecule type" value="Genomic_DNA"/>
</dbReference>
<reference evidence="1" key="1">
    <citation type="submission" date="2020-11" db="EMBL/GenBank/DDBJ databases">
        <authorList>
            <person name="Whitehead M."/>
        </authorList>
    </citation>
    <scope>NUCLEOTIDE SEQUENCE</scope>
    <source>
        <strain evidence="1">EGII</strain>
    </source>
</reference>
<evidence type="ECO:0000313" key="2">
    <source>
        <dbReference type="Proteomes" id="UP000606786"/>
    </source>
</evidence>